<dbReference type="InterPro" id="IPR036728">
    <property type="entry name" value="PBP_GOBP_sf"/>
</dbReference>
<dbReference type="FunFam" id="1.10.238.20:FF:000001">
    <property type="entry name" value="General odorant-binding protein lush"/>
    <property type="match status" value="1"/>
</dbReference>
<evidence type="ECO:0000256" key="1">
    <source>
        <dbReference type="ARBA" id="ARBA00004613"/>
    </source>
</evidence>
<keyword evidence="4 5" id="KW-0732">Signal</keyword>
<dbReference type="PANTHER" id="PTHR11857:SF43">
    <property type="entry name" value="GEO07291P1-RELATED"/>
    <property type="match status" value="1"/>
</dbReference>
<dbReference type="GO" id="GO:0007608">
    <property type="term" value="P:sensory perception of smell"/>
    <property type="evidence" value="ECO:0007669"/>
    <property type="project" value="TreeGrafter"/>
</dbReference>
<comment type="subcellular location">
    <subcellularLocation>
        <location evidence="1">Secreted</location>
    </subcellularLocation>
</comment>
<dbReference type="GO" id="GO:0005549">
    <property type="term" value="F:odorant binding"/>
    <property type="evidence" value="ECO:0007669"/>
    <property type="project" value="InterPro"/>
</dbReference>
<evidence type="ECO:0000256" key="4">
    <source>
        <dbReference type="ARBA" id="ARBA00022729"/>
    </source>
</evidence>
<dbReference type="SUPFAM" id="SSF47565">
    <property type="entry name" value="Insect pheromone/odorant-binding proteins"/>
    <property type="match status" value="1"/>
</dbReference>
<name>A0A0N9JMR1_9HYME</name>
<keyword evidence="3" id="KW-0964">Secreted</keyword>
<dbReference type="AlphaFoldDB" id="A0A0N9JMR1"/>
<sequence>MKAIILVVALCSIYGATALSEADVAELLKYQDACIAESGVDPVLIENAKKGDVAPDENLACFASCMLQKLGMMNDQGVLNLDNIRAKIPENVDKAKAEEVINKCKDVPGNHHCLKAGNFVQCFMQHKEFAVLQ</sequence>
<reference evidence="6" key="2">
    <citation type="submission" date="2015-03" db="EMBL/GenBank/DDBJ databases">
        <authorList>
            <person name="Murphy D."/>
        </authorList>
    </citation>
    <scope>NUCLEOTIDE SEQUENCE</scope>
</reference>
<reference evidence="6" key="1">
    <citation type="journal article" date="2015" name="Comp. Biochem. Physiol. Part D Genomics Proteomics">
        <title>Analysis of antennal transcriptome and odorant binding protein expression profiles of the recently identified parasitoid wasp, Sclerodermus sp.</title>
        <authorList>
            <person name="Zhou C.X."/>
            <person name="Min S.F."/>
            <person name="Yan-Long T."/>
            <person name="Wang M.Q."/>
        </authorList>
    </citation>
    <scope>NUCLEOTIDE SEQUENCE</scope>
</reference>
<dbReference type="PANTHER" id="PTHR11857">
    <property type="entry name" value="ODORANT BINDING PROTEIN-RELATED"/>
    <property type="match status" value="1"/>
</dbReference>
<protein>
    <submittedName>
        <fullName evidence="6">Odorant binding protein 5</fullName>
    </submittedName>
</protein>
<feature type="chain" id="PRO_5006036428" evidence="5">
    <location>
        <begin position="19"/>
        <end position="133"/>
    </location>
</feature>
<evidence type="ECO:0000256" key="2">
    <source>
        <dbReference type="ARBA" id="ARBA00008098"/>
    </source>
</evidence>
<gene>
    <name evidence="6" type="primary">obp5</name>
</gene>
<evidence type="ECO:0000256" key="5">
    <source>
        <dbReference type="SAM" id="SignalP"/>
    </source>
</evidence>
<feature type="signal peptide" evidence="5">
    <location>
        <begin position="1"/>
        <end position="18"/>
    </location>
</feature>
<proteinExistence type="evidence at transcript level"/>
<dbReference type="CDD" id="cd23992">
    <property type="entry name" value="PBP_GOBP"/>
    <property type="match status" value="1"/>
</dbReference>
<organism evidence="6">
    <name type="scientific">Sclerodermus sp. MQW-2015</name>
    <dbReference type="NCBI Taxonomy" id="1729718"/>
    <lineage>
        <taxon>Eukaryota</taxon>
        <taxon>Metazoa</taxon>
        <taxon>Ecdysozoa</taxon>
        <taxon>Arthropoda</taxon>
        <taxon>Hexapoda</taxon>
        <taxon>Insecta</taxon>
        <taxon>Pterygota</taxon>
        <taxon>Neoptera</taxon>
        <taxon>Endopterygota</taxon>
        <taxon>Hymenoptera</taxon>
        <taxon>Apocrita</taxon>
        <taxon>Aculeata</taxon>
        <taxon>Chrysidoidea</taxon>
        <taxon>Bethylidae</taxon>
        <taxon>Scleroderminae</taxon>
        <taxon>Sclerodermus</taxon>
    </lineage>
</organism>
<dbReference type="Pfam" id="PF01395">
    <property type="entry name" value="PBP_GOBP"/>
    <property type="match status" value="1"/>
</dbReference>
<dbReference type="Gene3D" id="1.10.238.20">
    <property type="entry name" value="Pheromone/general odorant binding protein domain"/>
    <property type="match status" value="1"/>
</dbReference>
<accession>A0A0N9JMR1</accession>
<comment type="similarity">
    <text evidence="2">Belongs to the PBP/GOBP family.</text>
</comment>
<evidence type="ECO:0000256" key="3">
    <source>
        <dbReference type="ARBA" id="ARBA00022525"/>
    </source>
</evidence>
<evidence type="ECO:0000313" key="6">
    <source>
        <dbReference type="EMBL" id="ALG36138.1"/>
    </source>
</evidence>
<dbReference type="GO" id="GO:0005615">
    <property type="term" value="C:extracellular space"/>
    <property type="evidence" value="ECO:0007669"/>
    <property type="project" value="TreeGrafter"/>
</dbReference>
<dbReference type="InterPro" id="IPR006170">
    <property type="entry name" value="PBP/GOBP"/>
</dbReference>
<dbReference type="EMBL" id="KP963690">
    <property type="protein sequence ID" value="ALG36138.1"/>
    <property type="molecule type" value="mRNA"/>
</dbReference>
<dbReference type="SMART" id="SM00708">
    <property type="entry name" value="PhBP"/>
    <property type="match status" value="1"/>
</dbReference>